<protein>
    <submittedName>
        <fullName evidence="4">Ankyrin</fullName>
    </submittedName>
</protein>
<dbReference type="Pfam" id="PF13606">
    <property type="entry name" value="Ank_3"/>
    <property type="match status" value="1"/>
</dbReference>
<dbReference type="InterPro" id="IPR036770">
    <property type="entry name" value="Ankyrin_rpt-contain_sf"/>
</dbReference>
<sequence>MAKNEIDNICRLIKAGSFSGVKEAMGMGNVNQYSTAGFTPLGTAILCGNSTIAKYLLEQGADIQLGYISEECQEKSSLHHNLPEVCPPIHLASVSGSADLIHLLVDHGADVNDPSGIDYGAQMLPLCLSRGEATKTLIRLGADVSLKNAPGFTPLLYAIAREDIPSARLMVERGADVEAEKITKYRIRVASEDGTEDPEGRLVEGTSSPLMVACHQGRLRNTSAQMIQILVSAGADVNRLYNIKNAGVYMSFTALSLICGSRTPTPVLRGAHANKDQYSKKEVAAIRALIAAGADINNPPIISYLCEGRMPFRDFESRLSVMDMLIRHGVQINPASSLAIQLALLKSFTRVTEAEIQFSAMATALARAGVKWDKSRLEGEVTTLPKFFYKDT</sequence>
<name>A0A395P1I4_TRIAR</name>
<dbReference type="Pfam" id="PF00023">
    <property type="entry name" value="Ank"/>
    <property type="match status" value="1"/>
</dbReference>
<dbReference type="Pfam" id="PF12796">
    <property type="entry name" value="Ank_2"/>
    <property type="match status" value="1"/>
</dbReference>
<feature type="repeat" description="ANK" evidence="3">
    <location>
        <begin position="150"/>
        <end position="182"/>
    </location>
</feature>
<dbReference type="InterPro" id="IPR050745">
    <property type="entry name" value="Multifunctional_regulatory"/>
</dbReference>
<dbReference type="SUPFAM" id="SSF48403">
    <property type="entry name" value="Ankyrin repeat"/>
    <property type="match status" value="1"/>
</dbReference>
<evidence type="ECO:0000256" key="1">
    <source>
        <dbReference type="ARBA" id="ARBA00022737"/>
    </source>
</evidence>
<dbReference type="OrthoDB" id="426293at2759"/>
<evidence type="ECO:0000313" key="5">
    <source>
        <dbReference type="Proteomes" id="UP000266272"/>
    </source>
</evidence>
<feature type="repeat" description="ANK" evidence="3">
    <location>
        <begin position="88"/>
        <end position="116"/>
    </location>
</feature>
<evidence type="ECO:0000256" key="2">
    <source>
        <dbReference type="ARBA" id="ARBA00023043"/>
    </source>
</evidence>
<proteinExistence type="predicted"/>
<dbReference type="SMART" id="SM00248">
    <property type="entry name" value="ANK"/>
    <property type="match status" value="5"/>
</dbReference>
<reference evidence="4 5" key="1">
    <citation type="journal article" date="2018" name="PLoS Pathog.">
        <title>Evolution of structural diversity of trichothecenes, a family of toxins produced by plant pathogenic and entomopathogenic fungi.</title>
        <authorList>
            <person name="Proctor R.H."/>
            <person name="McCormick S.P."/>
            <person name="Kim H.S."/>
            <person name="Cardoza R.E."/>
            <person name="Stanley A.M."/>
            <person name="Lindo L."/>
            <person name="Kelly A."/>
            <person name="Brown D.W."/>
            <person name="Lee T."/>
            <person name="Vaughan M.M."/>
            <person name="Alexander N.J."/>
            <person name="Busman M."/>
            <person name="Gutierrez S."/>
        </authorList>
    </citation>
    <scope>NUCLEOTIDE SEQUENCE [LARGE SCALE GENOMIC DNA]</scope>
    <source>
        <strain evidence="4 5">IBT 40837</strain>
    </source>
</reference>
<dbReference type="EMBL" id="PXOA01000004">
    <property type="protein sequence ID" value="RFU82174.1"/>
    <property type="molecule type" value="Genomic_DNA"/>
</dbReference>
<feature type="repeat" description="ANK" evidence="3">
    <location>
        <begin position="36"/>
        <end position="63"/>
    </location>
</feature>
<evidence type="ECO:0000256" key="3">
    <source>
        <dbReference type="PROSITE-ProRule" id="PRU00023"/>
    </source>
</evidence>
<gene>
    <name evidence="4" type="ORF">TARUN_7</name>
</gene>
<dbReference type="InterPro" id="IPR002110">
    <property type="entry name" value="Ankyrin_rpt"/>
</dbReference>
<evidence type="ECO:0000313" key="4">
    <source>
        <dbReference type="EMBL" id="RFU82174.1"/>
    </source>
</evidence>
<feature type="repeat" description="ANK" evidence="3">
    <location>
        <begin position="205"/>
        <end position="242"/>
    </location>
</feature>
<dbReference type="PROSITE" id="PS50088">
    <property type="entry name" value="ANK_REPEAT"/>
    <property type="match status" value="4"/>
</dbReference>
<dbReference type="Proteomes" id="UP000266272">
    <property type="component" value="Unassembled WGS sequence"/>
</dbReference>
<organism evidence="4 5">
    <name type="scientific">Trichoderma arundinaceum</name>
    <dbReference type="NCBI Taxonomy" id="490622"/>
    <lineage>
        <taxon>Eukaryota</taxon>
        <taxon>Fungi</taxon>
        <taxon>Dikarya</taxon>
        <taxon>Ascomycota</taxon>
        <taxon>Pezizomycotina</taxon>
        <taxon>Sordariomycetes</taxon>
        <taxon>Hypocreomycetidae</taxon>
        <taxon>Hypocreales</taxon>
        <taxon>Hypocreaceae</taxon>
        <taxon>Trichoderma</taxon>
    </lineage>
</organism>
<accession>A0A395P1I4</accession>
<dbReference type="PROSITE" id="PS50297">
    <property type="entry name" value="ANK_REP_REGION"/>
    <property type="match status" value="3"/>
</dbReference>
<dbReference type="STRING" id="490622.A0A395P1I4"/>
<dbReference type="AlphaFoldDB" id="A0A395P1I4"/>
<keyword evidence="2 3" id="KW-0040">ANK repeat</keyword>
<dbReference type="PANTHER" id="PTHR24189:SF72">
    <property type="entry name" value="ANKYRIN REPEAT-CONTAINING DOMAIN-CONTAINING PROTEIN"/>
    <property type="match status" value="1"/>
</dbReference>
<dbReference type="Gene3D" id="1.25.40.20">
    <property type="entry name" value="Ankyrin repeat-containing domain"/>
    <property type="match status" value="2"/>
</dbReference>
<dbReference type="PANTHER" id="PTHR24189">
    <property type="entry name" value="MYOTROPHIN"/>
    <property type="match status" value="1"/>
</dbReference>
<keyword evidence="5" id="KW-1185">Reference proteome</keyword>
<comment type="caution">
    <text evidence="4">The sequence shown here is derived from an EMBL/GenBank/DDBJ whole genome shotgun (WGS) entry which is preliminary data.</text>
</comment>
<keyword evidence="1" id="KW-0677">Repeat</keyword>